<dbReference type="EMBL" id="OZ023702">
    <property type="protein sequence ID" value="CAK9858075.1"/>
    <property type="molecule type" value="Genomic_DNA"/>
</dbReference>
<reference evidence="2 3" key="1">
    <citation type="submission" date="2024-03" db="EMBL/GenBank/DDBJ databases">
        <authorList>
            <consortium name="ELIXIR-Norway"/>
            <consortium name="Elixir Norway"/>
        </authorList>
    </citation>
    <scope>NUCLEOTIDE SEQUENCE [LARGE SCALE GENOMIC DNA]</scope>
</reference>
<dbReference type="PANTHER" id="PTHR31949">
    <property type="entry name" value="GASTRIC MUCIN-LIKE PROTEIN"/>
    <property type="match status" value="1"/>
</dbReference>
<feature type="compositionally biased region" description="Basic and acidic residues" evidence="1">
    <location>
        <begin position="582"/>
        <end position="595"/>
    </location>
</feature>
<feature type="region of interest" description="Disordered" evidence="1">
    <location>
        <begin position="1237"/>
        <end position="1272"/>
    </location>
</feature>
<feature type="compositionally biased region" description="Low complexity" evidence="1">
    <location>
        <begin position="160"/>
        <end position="177"/>
    </location>
</feature>
<evidence type="ECO:0000256" key="1">
    <source>
        <dbReference type="SAM" id="MobiDB-lite"/>
    </source>
</evidence>
<evidence type="ECO:0000313" key="2">
    <source>
        <dbReference type="EMBL" id="CAK9858075.1"/>
    </source>
</evidence>
<feature type="compositionally biased region" description="Low complexity" evidence="1">
    <location>
        <begin position="265"/>
        <end position="287"/>
    </location>
</feature>
<feature type="compositionally biased region" description="Basic and acidic residues" evidence="1">
    <location>
        <begin position="857"/>
        <end position="867"/>
    </location>
</feature>
<feature type="compositionally biased region" description="Polar residues" evidence="1">
    <location>
        <begin position="477"/>
        <end position="486"/>
    </location>
</feature>
<feature type="compositionally biased region" description="Low complexity" evidence="1">
    <location>
        <begin position="873"/>
        <end position="885"/>
    </location>
</feature>
<feature type="region of interest" description="Disordered" evidence="1">
    <location>
        <begin position="569"/>
        <end position="599"/>
    </location>
</feature>
<sequence>MSRHATRETIVDRMMHHHHHQEQQQHQHGYSMNSRTRTEKDEDLALFQDMRKGEHAHYLHPDTEDAKLGGLSDSITAAQIQRKGVGADLLNSDVNKNDYDWLLTPPGTPLFPSLDLDSPAYNPASSKLVRVSNPSPTQRPSTPQNGHRNLAQGTPTSSGSHSVRPSTPTRSSLTSASKYPRPSTPTRQSAPTGGRPSPTALNRPSTPTGRPSTPTLHRSSSSSTSTQPVSTRVTNRGNNPSPTRSTASSGTSRGISPARSQYQGSSPARGSSPAPSMRRPSSPRAHPIIIPDGLSSEIPPNLRTTSNRPSSAHRRHAGYVGTGQLPDGLDHPPSHKPSSPNFIRSCSSTSHGQDRLSVQSGRVSSDDDSSYEASSQSAASGRGFTPERGGPVYGHQSSAGNEDWRNNRPNLQTRRSPSRRDSPRVGPSRKTPDSAAHNLDIQRASSGGFRPLTTKNSISTFYSTRANSLLRNRPLTPGSTASSEQGASVAPDSEADEDLLHSGWGHLELPLRGGHTDVLVLDAEDEKLKSWDSCQNNHDLKLPRSTKIHSETHEADSYETLRPTKALVEESSPYSISSSSLRESKTRSIHSEGHSECPGAAENLNHVKGKLLLLSTPDAAPPSLRQTPEQYKKLEEIGSNTDTAEKLCVSCNHTEHPGMYCMKPECECSTGNETVRQKNIWYVYRNSEEYDSTSKHDARMELEDHSLRGFNPPGIEKESQLAGSHHLGPATDITPALELFNRCVDKAEANHEGVSENSANSFIVQGVDAREPSSSMQQEKEESQRGVSIQEMKNVVTATAHYPQSKSPKKKEPCLGLRESFCVVAQMPEKKDLLRLEPIVLSGDGCLDLPQLKDSMSNHHDSRKCLQELKPGSSSAISRKSNSKAGSFPSLFPSQECGTTIDNSLGKNQKVKDGTTLQGVVVATGAMVDVLKQDDSDASSSSEELLEHGIDSSEAPLQPLMAKAPKEELGVPSDSRVLGMEATRKTLKLDKNFTSEILKKPVVECVGAKAFDHGLNEVVSYDAQIIGTEEANMSIPCVEKKPISSYSKAAFEYSGLLVKTMGKLQVTLSKSESSKSSASFLASSLDVSRTPDTISSCPSNSSWEDPQYSLSSSFGDPKSSPTHVYDIRELPSFTMQAHKQGASIKQGREIMKSSSGNFDLPATLMKHGSISTGSPDGESLAKMIPSEEKSCLDYFVAGALESKTSTGLQLTTKNLNILKDPKTKKAVDSMIKTDSKSNIARKSSKMAPNLETLDGEDSRRLSPSTPESEKSVDGFLQLPEVKKVTLPNVALSPVKEEIIENTESPGPNARKHLSSFKFGRKRTSTPEPPERKPIIVNTNVDVLNEQLKQASLPGRLPGKFQTPVAKAVVAAAPNSSQLSKLNSARPGSPMQVAVQSGEYDSLPAQVLHTSTNRQIAEELNGQSRFSITVHPGSVSEHFEREHSSLEEVSCSSGSSKDTDTASLVSRNITLAEATDRILFCSSIVHDLVYEAAELASAKERNNSVTVVSPHLEVFPKAGIQLEPEKYEHSNQNGHVLQGGEIPKAGYIDNNIVRRSLTYHLPSEGLEKPGRKKKLPMQSPKAQVMCNLDEEPPQVTVKEDVIMHPAETVRLKREVDSNANKVNEKCCCVIL</sequence>
<gene>
    <name evidence="2" type="ORF">CSSPJE1EN2_LOCUS1070</name>
</gene>
<feature type="compositionally biased region" description="Low complexity" evidence="1">
    <location>
        <begin position="371"/>
        <end position="380"/>
    </location>
</feature>
<organism evidence="2 3">
    <name type="scientific">Sphagnum jensenii</name>
    <dbReference type="NCBI Taxonomy" id="128206"/>
    <lineage>
        <taxon>Eukaryota</taxon>
        <taxon>Viridiplantae</taxon>
        <taxon>Streptophyta</taxon>
        <taxon>Embryophyta</taxon>
        <taxon>Bryophyta</taxon>
        <taxon>Sphagnophytina</taxon>
        <taxon>Sphagnopsida</taxon>
        <taxon>Sphagnales</taxon>
        <taxon>Sphagnaceae</taxon>
        <taxon>Sphagnum</taxon>
    </lineage>
</organism>
<proteinExistence type="predicted"/>
<evidence type="ECO:0000313" key="3">
    <source>
        <dbReference type="Proteomes" id="UP001497522"/>
    </source>
</evidence>
<accession>A0ABP1A6E4</accession>
<dbReference type="PANTHER" id="PTHR31949:SF2">
    <property type="entry name" value="OS05G0480600 PROTEIN"/>
    <property type="match status" value="1"/>
</dbReference>
<feature type="region of interest" description="Disordered" evidence="1">
    <location>
        <begin position="1088"/>
        <end position="1120"/>
    </location>
</feature>
<protein>
    <submittedName>
        <fullName evidence="2">Uncharacterized protein</fullName>
    </submittedName>
</protein>
<feature type="compositionally biased region" description="Low complexity" evidence="1">
    <location>
        <begin position="571"/>
        <end position="581"/>
    </location>
</feature>
<feature type="compositionally biased region" description="Basic residues" evidence="1">
    <location>
        <begin position="1309"/>
        <end position="1323"/>
    </location>
</feature>
<feature type="region of interest" description="Disordered" evidence="1">
    <location>
        <begin position="122"/>
        <end position="453"/>
    </location>
</feature>
<name>A0ABP1A6E4_9BRYO</name>
<feature type="compositionally biased region" description="Low complexity" evidence="1">
    <location>
        <begin position="203"/>
        <end position="256"/>
    </location>
</feature>
<dbReference type="Proteomes" id="UP001497522">
    <property type="component" value="Chromosome 1"/>
</dbReference>
<feature type="region of interest" description="Disordered" evidence="1">
    <location>
        <begin position="15"/>
        <end position="38"/>
    </location>
</feature>
<feature type="region of interest" description="Disordered" evidence="1">
    <location>
        <begin position="1300"/>
        <end position="1332"/>
    </location>
</feature>
<feature type="compositionally biased region" description="Polar residues" evidence="1">
    <location>
        <begin position="132"/>
        <end position="159"/>
    </location>
</feature>
<feature type="compositionally biased region" description="Polar residues" evidence="1">
    <location>
        <begin position="336"/>
        <end position="363"/>
    </location>
</feature>
<keyword evidence="3" id="KW-1185">Reference proteome</keyword>
<feature type="region of interest" description="Disordered" evidence="1">
    <location>
        <begin position="934"/>
        <end position="956"/>
    </location>
</feature>
<feature type="region of interest" description="Disordered" evidence="1">
    <location>
        <begin position="857"/>
        <end position="892"/>
    </location>
</feature>
<feature type="region of interest" description="Disordered" evidence="1">
    <location>
        <begin position="469"/>
        <end position="494"/>
    </location>
</feature>
<feature type="region of interest" description="Disordered" evidence="1">
    <location>
        <begin position="769"/>
        <end position="788"/>
    </location>
</feature>